<sequence>MVTAIEYINANVFAPLKAAYRDETERLFQGGANTVGKQHFTSLYSLAREKAFTKRNITAVIPKPPAQLNIPRADEIRVSSCYQDEVPQPLVTLVLVEGLASLYNLIKQDTYTLNGTSIQCLERHIQKLVDTAQISFAERALLHNQKQILTRMNNEAQNIEVARAARAAKEVIKGKGKRGRKRKSTAIEVDELEPDSEADSEPEVARAADEVIKGRGKRGRKRKSAALEADEPEPEPEPEVARMIEVSEPYRAPVAQMF</sequence>
<feature type="compositionally biased region" description="Basic residues" evidence="1">
    <location>
        <begin position="175"/>
        <end position="184"/>
    </location>
</feature>
<name>A0A2J6PHX9_9HELO</name>
<organism evidence="2 3">
    <name type="scientific">Hyaloscypha hepaticicola</name>
    <dbReference type="NCBI Taxonomy" id="2082293"/>
    <lineage>
        <taxon>Eukaryota</taxon>
        <taxon>Fungi</taxon>
        <taxon>Dikarya</taxon>
        <taxon>Ascomycota</taxon>
        <taxon>Pezizomycotina</taxon>
        <taxon>Leotiomycetes</taxon>
        <taxon>Helotiales</taxon>
        <taxon>Hyaloscyphaceae</taxon>
        <taxon>Hyaloscypha</taxon>
    </lineage>
</organism>
<protein>
    <submittedName>
        <fullName evidence="2">Uncharacterized protein</fullName>
    </submittedName>
</protein>
<evidence type="ECO:0000313" key="2">
    <source>
        <dbReference type="EMBL" id="PMD13637.1"/>
    </source>
</evidence>
<evidence type="ECO:0000313" key="3">
    <source>
        <dbReference type="Proteomes" id="UP000235672"/>
    </source>
</evidence>
<feature type="compositionally biased region" description="Acidic residues" evidence="1">
    <location>
        <begin position="228"/>
        <end position="238"/>
    </location>
</feature>
<dbReference type="OrthoDB" id="5420958at2759"/>
<reference evidence="2 3" key="1">
    <citation type="submission" date="2016-05" db="EMBL/GenBank/DDBJ databases">
        <title>A degradative enzymes factory behind the ericoid mycorrhizal symbiosis.</title>
        <authorList>
            <consortium name="DOE Joint Genome Institute"/>
            <person name="Martino E."/>
            <person name="Morin E."/>
            <person name="Grelet G."/>
            <person name="Kuo A."/>
            <person name="Kohler A."/>
            <person name="Daghino S."/>
            <person name="Barry K."/>
            <person name="Choi C."/>
            <person name="Cichocki N."/>
            <person name="Clum A."/>
            <person name="Copeland A."/>
            <person name="Hainaut M."/>
            <person name="Haridas S."/>
            <person name="Labutti K."/>
            <person name="Lindquist E."/>
            <person name="Lipzen A."/>
            <person name="Khouja H.-R."/>
            <person name="Murat C."/>
            <person name="Ohm R."/>
            <person name="Olson A."/>
            <person name="Spatafora J."/>
            <person name="Veneault-Fourrey C."/>
            <person name="Henrissat B."/>
            <person name="Grigoriev I."/>
            <person name="Martin F."/>
            <person name="Perotto S."/>
        </authorList>
    </citation>
    <scope>NUCLEOTIDE SEQUENCE [LARGE SCALE GENOMIC DNA]</scope>
    <source>
        <strain evidence="2 3">UAMH 7357</strain>
    </source>
</reference>
<dbReference type="EMBL" id="KZ613529">
    <property type="protein sequence ID" value="PMD13637.1"/>
    <property type="molecule type" value="Genomic_DNA"/>
</dbReference>
<feature type="compositionally biased region" description="Basic residues" evidence="1">
    <location>
        <begin position="214"/>
        <end position="224"/>
    </location>
</feature>
<gene>
    <name evidence="2" type="ORF">NA56DRAFT_674735</name>
</gene>
<evidence type="ECO:0000256" key="1">
    <source>
        <dbReference type="SAM" id="MobiDB-lite"/>
    </source>
</evidence>
<dbReference type="Proteomes" id="UP000235672">
    <property type="component" value="Unassembled WGS sequence"/>
</dbReference>
<feature type="compositionally biased region" description="Acidic residues" evidence="1">
    <location>
        <begin position="188"/>
        <end position="202"/>
    </location>
</feature>
<keyword evidence="3" id="KW-1185">Reference proteome</keyword>
<dbReference type="AlphaFoldDB" id="A0A2J6PHX9"/>
<feature type="compositionally biased region" description="Basic and acidic residues" evidence="1">
    <location>
        <begin position="203"/>
        <end position="213"/>
    </location>
</feature>
<proteinExistence type="predicted"/>
<accession>A0A2J6PHX9</accession>
<feature type="region of interest" description="Disordered" evidence="1">
    <location>
        <begin position="175"/>
        <end position="244"/>
    </location>
</feature>